<evidence type="ECO:0000313" key="4">
    <source>
        <dbReference type="Proteomes" id="UP000254841"/>
    </source>
</evidence>
<dbReference type="AlphaFoldDB" id="A0A377J5J4"/>
<keyword evidence="1" id="KW-0472">Membrane</keyword>
<sequence length="375" mass="42433">MLSKLKKLLHWGNSSKPDIDLSPQLYEQFKAFRFPLVLIQVFILVGTLGYFLLEDYNIVQAFFQSSYTFTNTGFGALNEKEFGALAILFTTFLMISGAAIIAFSVAFIVSIVNTGVLTGLLKEKKMISNIARLRNHYVICYHNEYTIELTKQFREAQIPFVVVDSSPDFEKQALVHKYPYYIIGDPHTNTAMLKARLSTARGVVTFSKNLSDNIALIVSAKLFAQELKRKPLYIISSADSEEQVQKLQKLGSDTVISAPKLMAQRISAMALRPDMQNLLERFAYKNNSGLDLEEVLVPKYSWLVLKKLKDGHFRDFAKVFIVGITQKDGKYFAMPDEDTVISSECKLLMIGTSKGIGDVRRLIMKSKKPKEIDYI</sequence>
<protein>
    <submittedName>
        <fullName evidence="3">Potassium channel protein</fullName>
    </submittedName>
</protein>
<organism evidence="3 4">
    <name type="scientific">Helicobacter canis</name>
    <dbReference type="NCBI Taxonomy" id="29419"/>
    <lineage>
        <taxon>Bacteria</taxon>
        <taxon>Pseudomonadati</taxon>
        <taxon>Campylobacterota</taxon>
        <taxon>Epsilonproteobacteria</taxon>
        <taxon>Campylobacterales</taxon>
        <taxon>Helicobacteraceae</taxon>
        <taxon>Helicobacter</taxon>
    </lineage>
</organism>
<dbReference type="SUPFAM" id="SSF51735">
    <property type="entry name" value="NAD(P)-binding Rossmann-fold domains"/>
    <property type="match status" value="1"/>
</dbReference>
<dbReference type="PROSITE" id="PS51202">
    <property type="entry name" value="RCK_C"/>
    <property type="match status" value="1"/>
</dbReference>
<keyword evidence="3" id="KW-0813">Transport</keyword>
<dbReference type="Pfam" id="PF02080">
    <property type="entry name" value="TrkA_C"/>
    <property type="match status" value="1"/>
</dbReference>
<evidence type="ECO:0000313" key="3">
    <source>
        <dbReference type="EMBL" id="STO97720.1"/>
    </source>
</evidence>
<dbReference type="InterPro" id="IPR036291">
    <property type="entry name" value="NAD(P)-bd_dom_sf"/>
</dbReference>
<dbReference type="SUPFAM" id="SSF116726">
    <property type="entry name" value="TrkA C-terminal domain-like"/>
    <property type="match status" value="1"/>
</dbReference>
<evidence type="ECO:0000259" key="2">
    <source>
        <dbReference type="PROSITE" id="PS51202"/>
    </source>
</evidence>
<dbReference type="Gene3D" id="3.40.50.720">
    <property type="entry name" value="NAD(P)-binding Rossmann-like Domain"/>
    <property type="match status" value="1"/>
</dbReference>
<name>A0A377J5J4_9HELI</name>
<dbReference type="GO" id="GO:0006813">
    <property type="term" value="P:potassium ion transport"/>
    <property type="evidence" value="ECO:0007669"/>
    <property type="project" value="InterPro"/>
</dbReference>
<dbReference type="InterPro" id="IPR006037">
    <property type="entry name" value="RCK_C"/>
</dbReference>
<keyword evidence="3" id="KW-0407">Ion channel</keyword>
<dbReference type="InterPro" id="IPR036721">
    <property type="entry name" value="RCK_C_sf"/>
</dbReference>
<dbReference type="Proteomes" id="UP000254841">
    <property type="component" value="Unassembled WGS sequence"/>
</dbReference>
<feature type="transmembrane region" description="Helical" evidence="1">
    <location>
        <begin position="84"/>
        <end position="117"/>
    </location>
</feature>
<dbReference type="OrthoDB" id="9781411at2"/>
<dbReference type="EMBL" id="UGHV01000001">
    <property type="protein sequence ID" value="STO97720.1"/>
    <property type="molecule type" value="Genomic_DNA"/>
</dbReference>
<gene>
    <name evidence="3" type="primary">kch</name>
    <name evidence="3" type="ORF">NCTC12410_01556</name>
</gene>
<dbReference type="PANTHER" id="PTHR43833">
    <property type="entry name" value="POTASSIUM CHANNEL PROTEIN 2-RELATED-RELATED"/>
    <property type="match status" value="1"/>
</dbReference>
<dbReference type="InterPro" id="IPR003148">
    <property type="entry name" value="RCK_N"/>
</dbReference>
<keyword evidence="1" id="KW-1133">Transmembrane helix</keyword>
<dbReference type="InterPro" id="IPR050721">
    <property type="entry name" value="Trk_Ktr_HKT_K-transport"/>
</dbReference>
<dbReference type="SUPFAM" id="SSF81324">
    <property type="entry name" value="Voltage-gated potassium channels"/>
    <property type="match status" value="1"/>
</dbReference>
<keyword evidence="1" id="KW-0812">Transmembrane</keyword>
<dbReference type="Pfam" id="PF02254">
    <property type="entry name" value="TrkA_N"/>
    <property type="match status" value="1"/>
</dbReference>
<feature type="domain" description="RCK C-terminal" evidence="2">
    <location>
        <begin position="277"/>
        <end position="365"/>
    </location>
</feature>
<accession>A0A377J5J4</accession>
<dbReference type="Gene3D" id="1.10.287.70">
    <property type="match status" value="1"/>
</dbReference>
<dbReference type="RefSeq" id="WP_115011941.1">
    <property type="nucleotide sequence ID" value="NZ_UGHV01000001.1"/>
</dbReference>
<evidence type="ECO:0000256" key="1">
    <source>
        <dbReference type="SAM" id="Phobius"/>
    </source>
</evidence>
<dbReference type="PANTHER" id="PTHR43833:SF9">
    <property type="entry name" value="POTASSIUM CHANNEL PROTEIN YUGO-RELATED"/>
    <property type="match status" value="1"/>
</dbReference>
<dbReference type="GO" id="GO:0008324">
    <property type="term" value="F:monoatomic cation transmembrane transporter activity"/>
    <property type="evidence" value="ECO:0007669"/>
    <property type="project" value="InterPro"/>
</dbReference>
<feature type="transmembrane region" description="Helical" evidence="1">
    <location>
        <begin position="34"/>
        <end position="53"/>
    </location>
</feature>
<keyword evidence="3" id="KW-0406">Ion transport</keyword>
<reference evidence="3 4" key="1">
    <citation type="submission" date="2018-06" db="EMBL/GenBank/DDBJ databases">
        <authorList>
            <consortium name="Pathogen Informatics"/>
            <person name="Doyle S."/>
        </authorList>
    </citation>
    <scope>NUCLEOTIDE SEQUENCE [LARGE SCALE GENOMIC DNA]</scope>
    <source>
        <strain evidence="3 4">NCTC12410</strain>
    </source>
</reference>
<dbReference type="Gene3D" id="3.30.70.1450">
    <property type="entry name" value="Regulator of K+ conductance, C-terminal domain"/>
    <property type="match status" value="1"/>
</dbReference>
<proteinExistence type="predicted"/>